<sequence>MKFYAEKDLALCGLACVLCSHEDCSGCKERGCKEGSNCSVYQCATGKGFDGCYQCDEFPCEEKMLQGIRNRAFNRYAKEHGKQALLDRLRDNFEQGIKYHKLDSLKGDYDMIDTENQVIQLIQFGKRNPYVR</sequence>
<reference evidence="1" key="2">
    <citation type="submission" date="2020-01" db="EMBL/GenBank/DDBJ databases">
        <authorList>
            <person name="Hornung B."/>
        </authorList>
    </citation>
    <scope>NUCLEOTIDE SEQUENCE</scope>
    <source>
        <strain evidence="1">PacBioINE</strain>
    </source>
</reference>
<evidence type="ECO:0000313" key="3">
    <source>
        <dbReference type="Proteomes" id="UP001071230"/>
    </source>
</evidence>
<protein>
    <recommendedName>
        <fullName evidence="4">DUF3795 domain-containing protein</fullName>
    </recommendedName>
</protein>
<dbReference type="AlphaFoldDB" id="A0A8S0Y2I6"/>
<dbReference type="Proteomes" id="UP001071230">
    <property type="component" value="Unassembled WGS sequence"/>
</dbReference>
<reference evidence="2" key="1">
    <citation type="submission" date="2014-11" db="EMBL/GenBank/DDBJ databases">
        <authorList>
            <person name="Hornung B.V."/>
        </authorList>
    </citation>
    <scope>NUCLEOTIDE SEQUENCE</scope>
    <source>
        <strain evidence="2">INE</strain>
    </source>
</reference>
<evidence type="ECO:0000313" key="1">
    <source>
        <dbReference type="EMBL" id="CAA7600865.1"/>
    </source>
</evidence>
<dbReference type="Proteomes" id="UP000836597">
    <property type="component" value="Chromosome"/>
</dbReference>
<dbReference type="EMBL" id="CDGJ01000046">
    <property type="protein sequence ID" value="CEJ07214.1"/>
    <property type="molecule type" value="Genomic_DNA"/>
</dbReference>
<dbReference type="KEGG" id="aacx:DEACI_1518"/>
<organism evidence="1">
    <name type="scientific">Acididesulfobacillus acetoxydans</name>
    <dbReference type="NCBI Taxonomy" id="1561005"/>
    <lineage>
        <taxon>Bacteria</taxon>
        <taxon>Bacillati</taxon>
        <taxon>Bacillota</taxon>
        <taxon>Clostridia</taxon>
        <taxon>Eubacteriales</taxon>
        <taxon>Peptococcaceae</taxon>
        <taxon>Acididesulfobacillus</taxon>
    </lineage>
</organism>
<keyword evidence="3" id="KW-1185">Reference proteome</keyword>
<evidence type="ECO:0000313" key="2">
    <source>
        <dbReference type="EMBL" id="CEJ07214.1"/>
    </source>
</evidence>
<gene>
    <name evidence="1" type="ORF">DEACI_1518</name>
    <name evidence="2" type="ORF">DEACI_1672</name>
</gene>
<name>A0A8S0Y2I6_9FIRM</name>
<evidence type="ECO:0008006" key="4">
    <source>
        <dbReference type="Google" id="ProtNLM"/>
    </source>
</evidence>
<accession>A0A8S0Y2I6</accession>
<dbReference type="EMBL" id="LR746496">
    <property type="protein sequence ID" value="CAA7600865.1"/>
    <property type="molecule type" value="Genomic_DNA"/>
</dbReference>
<dbReference type="InterPro" id="IPR024227">
    <property type="entry name" value="DUF3795"/>
</dbReference>
<dbReference type="RefSeq" id="WP_240984462.1">
    <property type="nucleotide sequence ID" value="NZ_CDGJ01000046.1"/>
</dbReference>
<proteinExistence type="predicted"/>
<dbReference type="Pfam" id="PF12675">
    <property type="entry name" value="DUF3795"/>
    <property type="match status" value="1"/>
</dbReference>